<evidence type="ECO:0000313" key="1">
    <source>
        <dbReference type="EMBL" id="KAK3238643.1"/>
    </source>
</evidence>
<dbReference type="AlphaFoldDB" id="A0AAE0ERW7"/>
<keyword evidence="2" id="KW-1185">Reference proteome</keyword>
<sequence length="452" mass="52396">MLETFTWPTERLEAGMILFGRIVDPHNQHHLMNTFSGEGKEKFVKILGPLRYFHPANPTGHYNLNLCRQVDYCIATQLLSYYAEEESYGICRRDRLEKSWRNVFMNGKAMEQVEPHSWEIPTTGSLKLDYVSYKLPDAKSGTFNNFSDIRMEALIQVLTFDVTPNENKLKEVYKHHFHTNFLELWTTNFNRQAQKQEKKGNKMRKMGARAMRTPTSIADAQRRSLSVKSLADINTRTMGMNDGSITHPETALAGLRVMSIDHYINCKHLIRLLELFQDNDAHCIELMVIWYGRILDRGKISEVMKRMSNAAQAGFGQRIGPLNIFNPNAPDIHWLLRLRYKDECEVARRLVRIAQKDTNTNSFNDLQVNGRQMPRITEDESLWAVLSGHVMEGMTPTNVLEFDYMISKQQEQNGAAKLIQTRFRQYKKRMQAKGIFGKKKKKNMPAKLPSQE</sequence>
<proteinExistence type="predicted"/>
<comment type="caution">
    <text evidence="1">The sequence shown here is derived from an EMBL/GenBank/DDBJ whole genome shotgun (WGS) entry which is preliminary data.</text>
</comment>
<name>A0AAE0ERW7_9CHLO</name>
<protein>
    <submittedName>
        <fullName evidence="1">Uncharacterized protein</fullName>
    </submittedName>
</protein>
<gene>
    <name evidence="1" type="ORF">CYMTET_51359</name>
</gene>
<accession>A0AAE0ERW7</accession>
<dbReference type="Proteomes" id="UP001190700">
    <property type="component" value="Unassembled WGS sequence"/>
</dbReference>
<organism evidence="1 2">
    <name type="scientific">Cymbomonas tetramitiformis</name>
    <dbReference type="NCBI Taxonomy" id="36881"/>
    <lineage>
        <taxon>Eukaryota</taxon>
        <taxon>Viridiplantae</taxon>
        <taxon>Chlorophyta</taxon>
        <taxon>Pyramimonadophyceae</taxon>
        <taxon>Pyramimonadales</taxon>
        <taxon>Pyramimonadaceae</taxon>
        <taxon>Cymbomonas</taxon>
    </lineage>
</organism>
<reference evidence="1 2" key="1">
    <citation type="journal article" date="2015" name="Genome Biol. Evol.">
        <title>Comparative Genomics of a Bacterivorous Green Alga Reveals Evolutionary Causalities and Consequences of Phago-Mixotrophic Mode of Nutrition.</title>
        <authorList>
            <person name="Burns J.A."/>
            <person name="Paasch A."/>
            <person name="Narechania A."/>
            <person name="Kim E."/>
        </authorList>
    </citation>
    <scope>NUCLEOTIDE SEQUENCE [LARGE SCALE GENOMIC DNA]</scope>
    <source>
        <strain evidence="1 2">PLY_AMNH</strain>
    </source>
</reference>
<dbReference type="EMBL" id="LGRX02034157">
    <property type="protein sequence ID" value="KAK3238643.1"/>
    <property type="molecule type" value="Genomic_DNA"/>
</dbReference>
<evidence type="ECO:0000313" key="2">
    <source>
        <dbReference type="Proteomes" id="UP001190700"/>
    </source>
</evidence>